<proteinExistence type="predicted"/>
<comment type="caution">
    <text evidence="2">The sequence shown here is derived from an EMBL/GenBank/DDBJ whole genome shotgun (WGS) entry which is preliminary data.</text>
</comment>
<dbReference type="InterPro" id="IPR015797">
    <property type="entry name" value="NUDIX_hydrolase-like_dom_sf"/>
</dbReference>
<feature type="domain" description="Nudix hydrolase" evidence="1">
    <location>
        <begin position="28"/>
        <end position="173"/>
    </location>
</feature>
<sequence length="212" mass="23444">MAEIFDVYDEEGNWTGTEERAKVHVLGLWHHTVHCWLVRRGDGGQASILFQKRSSGKDTNPGCLDITVAGHLAAGETPHDVVRELEEELGIGAEFEELTSFGIVREHAEGTIGGKPYVDAEISHVFGLVTETNLADFRLQVEEVTGLYEANAAELISLMNGTLSRLIVEGVELRDGKLVESVIKVGRELFVPRDFGYYVEVFEFLRGLTAGR</sequence>
<reference evidence="3" key="1">
    <citation type="journal article" date="2019" name="Int. J. Syst. Evol. Microbiol.">
        <title>The Global Catalogue of Microorganisms (GCM) 10K type strain sequencing project: providing services to taxonomists for standard genome sequencing and annotation.</title>
        <authorList>
            <consortium name="The Broad Institute Genomics Platform"/>
            <consortium name="The Broad Institute Genome Sequencing Center for Infectious Disease"/>
            <person name="Wu L."/>
            <person name="Ma J."/>
        </authorList>
    </citation>
    <scope>NUCLEOTIDE SEQUENCE [LARGE SCALE GENOMIC DNA]</scope>
    <source>
        <strain evidence="3">CCUG 57113</strain>
    </source>
</reference>
<keyword evidence="3" id="KW-1185">Reference proteome</keyword>
<dbReference type="Proteomes" id="UP001596105">
    <property type="component" value="Unassembled WGS sequence"/>
</dbReference>
<dbReference type="Gene3D" id="3.90.79.10">
    <property type="entry name" value="Nucleoside Triphosphate Pyrophosphohydrolase"/>
    <property type="match status" value="1"/>
</dbReference>
<name>A0ABW0LWP9_9BACL</name>
<gene>
    <name evidence="2" type="ORF">ACFPPD_15790</name>
</gene>
<accession>A0ABW0LWP9</accession>
<organism evidence="2 3">
    <name type="scientific">Cohnella suwonensis</name>
    <dbReference type="NCBI Taxonomy" id="696072"/>
    <lineage>
        <taxon>Bacteria</taxon>
        <taxon>Bacillati</taxon>
        <taxon>Bacillota</taxon>
        <taxon>Bacilli</taxon>
        <taxon>Bacillales</taxon>
        <taxon>Paenibacillaceae</taxon>
        <taxon>Cohnella</taxon>
    </lineage>
</organism>
<evidence type="ECO:0000313" key="2">
    <source>
        <dbReference type="EMBL" id="MFC5470169.1"/>
    </source>
</evidence>
<dbReference type="CDD" id="cd04692">
    <property type="entry name" value="NUDIX_Hydrolase"/>
    <property type="match status" value="1"/>
</dbReference>
<dbReference type="PANTHER" id="PTHR10885">
    <property type="entry name" value="ISOPENTENYL-DIPHOSPHATE DELTA-ISOMERASE"/>
    <property type="match status" value="1"/>
</dbReference>
<dbReference type="SUPFAM" id="SSF55811">
    <property type="entry name" value="Nudix"/>
    <property type="match status" value="1"/>
</dbReference>
<dbReference type="PANTHER" id="PTHR10885:SF20">
    <property type="entry name" value="NUDIX HYDROLASE DOMAIN-CONTAINING PROTEIN"/>
    <property type="match status" value="1"/>
</dbReference>
<protein>
    <submittedName>
        <fullName evidence="2">NUDIX domain-containing protein</fullName>
    </submittedName>
</protein>
<dbReference type="InterPro" id="IPR000086">
    <property type="entry name" value="NUDIX_hydrolase_dom"/>
</dbReference>
<evidence type="ECO:0000313" key="3">
    <source>
        <dbReference type="Proteomes" id="UP001596105"/>
    </source>
</evidence>
<dbReference type="PROSITE" id="PS51462">
    <property type="entry name" value="NUDIX"/>
    <property type="match status" value="1"/>
</dbReference>
<dbReference type="Pfam" id="PF00293">
    <property type="entry name" value="NUDIX"/>
    <property type="match status" value="1"/>
</dbReference>
<dbReference type="RefSeq" id="WP_209748298.1">
    <property type="nucleotide sequence ID" value="NZ_JBHSMH010000054.1"/>
</dbReference>
<evidence type="ECO:0000259" key="1">
    <source>
        <dbReference type="PROSITE" id="PS51462"/>
    </source>
</evidence>
<dbReference type="EMBL" id="JBHSMH010000054">
    <property type="protein sequence ID" value="MFC5470169.1"/>
    <property type="molecule type" value="Genomic_DNA"/>
</dbReference>